<dbReference type="Pfam" id="PF00877">
    <property type="entry name" value="NLPC_P60"/>
    <property type="match status" value="1"/>
</dbReference>
<organism evidence="7 8">
    <name type="scientific">Niabella soli DSM 19437</name>
    <dbReference type="NCBI Taxonomy" id="929713"/>
    <lineage>
        <taxon>Bacteria</taxon>
        <taxon>Pseudomonadati</taxon>
        <taxon>Bacteroidota</taxon>
        <taxon>Chitinophagia</taxon>
        <taxon>Chitinophagales</taxon>
        <taxon>Chitinophagaceae</taxon>
        <taxon>Niabella</taxon>
    </lineage>
</organism>
<protein>
    <submittedName>
        <fullName evidence="7">Peptidase</fullName>
    </submittedName>
</protein>
<dbReference type="InterPro" id="IPR052062">
    <property type="entry name" value="Murein_DD/LD_carboxypeptidase"/>
</dbReference>
<dbReference type="Gene3D" id="3.90.1720.10">
    <property type="entry name" value="endopeptidase domain like (from Nostoc punctiforme)"/>
    <property type="match status" value="1"/>
</dbReference>
<keyword evidence="2" id="KW-0645">Protease</keyword>
<evidence type="ECO:0000256" key="4">
    <source>
        <dbReference type="ARBA" id="ARBA00022801"/>
    </source>
</evidence>
<name>W0F2U4_9BACT</name>
<evidence type="ECO:0000256" key="3">
    <source>
        <dbReference type="ARBA" id="ARBA00022729"/>
    </source>
</evidence>
<accession>W0F2U4</accession>
<evidence type="ECO:0000256" key="1">
    <source>
        <dbReference type="ARBA" id="ARBA00007074"/>
    </source>
</evidence>
<dbReference type="GO" id="GO:0008234">
    <property type="term" value="F:cysteine-type peptidase activity"/>
    <property type="evidence" value="ECO:0007669"/>
    <property type="project" value="UniProtKB-KW"/>
</dbReference>
<evidence type="ECO:0000256" key="5">
    <source>
        <dbReference type="ARBA" id="ARBA00022807"/>
    </source>
</evidence>
<comment type="similarity">
    <text evidence="1">Belongs to the peptidase C40 family.</text>
</comment>
<dbReference type="KEGG" id="nso:NIASO_11750"/>
<feature type="domain" description="NlpC/P60" evidence="6">
    <location>
        <begin position="7"/>
        <end position="133"/>
    </location>
</feature>
<keyword evidence="8" id="KW-1185">Reference proteome</keyword>
<keyword evidence="4" id="KW-0378">Hydrolase</keyword>
<reference evidence="7 8" key="1">
    <citation type="submission" date="2013-12" db="EMBL/GenBank/DDBJ databases">
        <authorList>
            <consortium name="DOE Joint Genome Institute"/>
            <person name="Eisen J."/>
            <person name="Huntemann M."/>
            <person name="Han J."/>
            <person name="Chen A."/>
            <person name="Kyrpides N."/>
            <person name="Mavromatis K."/>
            <person name="Markowitz V."/>
            <person name="Palaniappan K."/>
            <person name="Ivanova N."/>
            <person name="Schaumberg A."/>
            <person name="Pati A."/>
            <person name="Liolios K."/>
            <person name="Nordberg H.P."/>
            <person name="Cantor M.N."/>
            <person name="Hua S.X."/>
            <person name="Woyke T."/>
        </authorList>
    </citation>
    <scope>NUCLEOTIDE SEQUENCE [LARGE SCALE GENOMIC DNA]</scope>
    <source>
        <strain evidence="8">DSM 19437</strain>
    </source>
</reference>
<dbReference type="PROSITE" id="PS51935">
    <property type="entry name" value="NLPC_P60"/>
    <property type="match status" value="1"/>
</dbReference>
<proteinExistence type="inferred from homology"/>
<evidence type="ECO:0000259" key="6">
    <source>
        <dbReference type="PROSITE" id="PS51935"/>
    </source>
</evidence>
<keyword evidence="3" id="KW-0732">Signal</keyword>
<evidence type="ECO:0000313" key="7">
    <source>
        <dbReference type="EMBL" id="AHF15646.1"/>
    </source>
</evidence>
<dbReference type="SUPFAM" id="SSF54001">
    <property type="entry name" value="Cysteine proteinases"/>
    <property type="match status" value="1"/>
</dbReference>
<sequence>MKLPADSIKNLRLYRFIDQWLYTPYLWGGTTKRGIDCSAFMQRLLADVYQLHIPRTSIQQFYTDNVEPFNGQQYLSEGDLVFFKTIPGNPITHVGMYLGNNIFINASSSKGVSFGNLRDYYWATKYVAAGRLIVRKSRHIATTNGVTKN</sequence>
<dbReference type="eggNOG" id="COG0791">
    <property type="taxonomic scope" value="Bacteria"/>
</dbReference>
<dbReference type="STRING" id="929713.NIASO_11750"/>
<gene>
    <name evidence="7" type="ORF">NIASO_11750</name>
</gene>
<keyword evidence="5" id="KW-0788">Thiol protease</keyword>
<dbReference type="PANTHER" id="PTHR47360:SF1">
    <property type="entry name" value="ENDOPEPTIDASE NLPC-RELATED"/>
    <property type="match status" value="1"/>
</dbReference>
<dbReference type="EMBL" id="CP007035">
    <property type="protein sequence ID" value="AHF15646.1"/>
    <property type="molecule type" value="Genomic_DNA"/>
</dbReference>
<dbReference type="AlphaFoldDB" id="W0F2U4"/>
<dbReference type="Proteomes" id="UP000003586">
    <property type="component" value="Chromosome"/>
</dbReference>
<evidence type="ECO:0000313" key="8">
    <source>
        <dbReference type="Proteomes" id="UP000003586"/>
    </source>
</evidence>
<dbReference type="InterPro" id="IPR000064">
    <property type="entry name" value="NLP_P60_dom"/>
</dbReference>
<evidence type="ECO:0000256" key="2">
    <source>
        <dbReference type="ARBA" id="ARBA00022670"/>
    </source>
</evidence>
<dbReference type="HOGENOM" id="CLU_016043_8_3_10"/>
<dbReference type="PANTHER" id="PTHR47360">
    <property type="entry name" value="MUREIN DD-ENDOPEPTIDASE MEPS/MUREIN LD-CARBOXYPEPTIDASE"/>
    <property type="match status" value="1"/>
</dbReference>
<dbReference type="InterPro" id="IPR038765">
    <property type="entry name" value="Papain-like_cys_pep_sf"/>
</dbReference>
<dbReference type="GO" id="GO:0006508">
    <property type="term" value="P:proteolysis"/>
    <property type="evidence" value="ECO:0007669"/>
    <property type="project" value="UniProtKB-KW"/>
</dbReference>